<organism evidence="1 2">
    <name type="scientific">Acorus gramineus</name>
    <name type="common">Dwarf sweet flag</name>
    <dbReference type="NCBI Taxonomy" id="55184"/>
    <lineage>
        <taxon>Eukaryota</taxon>
        <taxon>Viridiplantae</taxon>
        <taxon>Streptophyta</taxon>
        <taxon>Embryophyta</taxon>
        <taxon>Tracheophyta</taxon>
        <taxon>Spermatophyta</taxon>
        <taxon>Magnoliopsida</taxon>
        <taxon>Liliopsida</taxon>
        <taxon>Acoraceae</taxon>
        <taxon>Acorus</taxon>
    </lineage>
</organism>
<dbReference type="Proteomes" id="UP001179952">
    <property type="component" value="Unassembled WGS sequence"/>
</dbReference>
<evidence type="ECO:0000313" key="2">
    <source>
        <dbReference type="Proteomes" id="UP001179952"/>
    </source>
</evidence>
<accession>A0AAV9BHN3</accession>
<sequence length="49" mass="5694">MLSRYLALHAINKKLIVAPITTFLTNSRLESKNDNKHKHPIIEANFEYV</sequence>
<reference evidence="1" key="1">
    <citation type="journal article" date="2023" name="Nat. Commun.">
        <title>Diploid and tetraploid genomes of Acorus and the evolution of monocots.</title>
        <authorList>
            <person name="Ma L."/>
            <person name="Liu K.W."/>
            <person name="Li Z."/>
            <person name="Hsiao Y.Y."/>
            <person name="Qi Y."/>
            <person name="Fu T."/>
            <person name="Tang G.D."/>
            <person name="Zhang D."/>
            <person name="Sun W.H."/>
            <person name="Liu D.K."/>
            <person name="Li Y."/>
            <person name="Chen G.Z."/>
            <person name="Liu X.D."/>
            <person name="Liao X.Y."/>
            <person name="Jiang Y.T."/>
            <person name="Yu X."/>
            <person name="Hao Y."/>
            <person name="Huang J."/>
            <person name="Zhao X.W."/>
            <person name="Ke S."/>
            <person name="Chen Y.Y."/>
            <person name="Wu W.L."/>
            <person name="Hsu J.L."/>
            <person name="Lin Y.F."/>
            <person name="Huang M.D."/>
            <person name="Li C.Y."/>
            <person name="Huang L."/>
            <person name="Wang Z.W."/>
            <person name="Zhao X."/>
            <person name="Zhong W.Y."/>
            <person name="Peng D.H."/>
            <person name="Ahmad S."/>
            <person name="Lan S."/>
            <person name="Zhang J.S."/>
            <person name="Tsai W.C."/>
            <person name="Van de Peer Y."/>
            <person name="Liu Z.J."/>
        </authorList>
    </citation>
    <scope>NUCLEOTIDE SEQUENCE</scope>
    <source>
        <strain evidence="1">SCP</strain>
    </source>
</reference>
<comment type="caution">
    <text evidence="1">The sequence shown here is derived from an EMBL/GenBank/DDBJ whole genome shotgun (WGS) entry which is preliminary data.</text>
</comment>
<proteinExistence type="predicted"/>
<evidence type="ECO:0000313" key="1">
    <source>
        <dbReference type="EMBL" id="KAK1276194.1"/>
    </source>
</evidence>
<gene>
    <name evidence="1" type="ORF">QJS04_geneDACA001756</name>
</gene>
<name>A0AAV9BHN3_ACOGR</name>
<reference evidence="1" key="2">
    <citation type="submission" date="2023-06" db="EMBL/GenBank/DDBJ databases">
        <authorList>
            <person name="Ma L."/>
            <person name="Liu K.-W."/>
            <person name="Li Z."/>
            <person name="Hsiao Y.-Y."/>
            <person name="Qi Y."/>
            <person name="Fu T."/>
            <person name="Tang G."/>
            <person name="Zhang D."/>
            <person name="Sun W.-H."/>
            <person name="Liu D.-K."/>
            <person name="Li Y."/>
            <person name="Chen G.-Z."/>
            <person name="Liu X.-D."/>
            <person name="Liao X.-Y."/>
            <person name="Jiang Y.-T."/>
            <person name="Yu X."/>
            <person name="Hao Y."/>
            <person name="Huang J."/>
            <person name="Zhao X.-W."/>
            <person name="Ke S."/>
            <person name="Chen Y.-Y."/>
            <person name="Wu W.-L."/>
            <person name="Hsu J.-L."/>
            <person name="Lin Y.-F."/>
            <person name="Huang M.-D."/>
            <person name="Li C.-Y."/>
            <person name="Huang L."/>
            <person name="Wang Z.-W."/>
            <person name="Zhao X."/>
            <person name="Zhong W.-Y."/>
            <person name="Peng D.-H."/>
            <person name="Ahmad S."/>
            <person name="Lan S."/>
            <person name="Zhang J.-S."/>
            <person name="Tsai W.-C."/>
            <person name="Van De Peer Y."/>
            <person name="Liu Z.-J."/>
        </authorList>
    </citation>
    <scope>NUCLEOTIDE SEQUENCE</scope>
    <source>
        <strain evidence="1">SCP</strain>
        <tissue evidence="1">Leaves</tissue>
    </source>
</reference>
<dbReference type="AlphaFoldDB" id="A0AAV9BHN3"/>
<keyword evidence="2" id="KW-1185">Reference proteome</keyword>
<protein>
    <submittedName>
        <fullName evidence="1">Uncharacterized protein</fullName>
    </submittedName>
</protein>
<dbReference type="EMBL" id="JAUJYN010000003">
    <property type="protein sequence ID" value="KAK1276194.1"/>
    <property type="molecule type" value="Genomic_DNA"/>
</dbReference>